<feature type="domain" description="ATPase dynein-related AAA" evidence="1">
    <location>
        <begin position="277"/>
        <end position="428"/>
    </location>
</feature>
<dbReference type="Gene3D" id="3.40.50.300">
    <property type="entry name" value="P-loop containing nucleotide triphosphate hydrolases"/>
    <property type="match status" value="1"/>
</dbReference>
<evidence type="ECO:0000313" key="2">
    <source>
        <dbReference type="EMBL" id="QGH02315.1"/>
    </source>
</evidence>
<dbReference type="InterPro" id="IPR027417">
    <property type="entry name" value="P-loop_NTPase"/>
</dbReference>
<organism evidence="2 3">
    <name type="scientific">Streptococcus dysgalactiae subsp. dysgalactiae</name>
    <dbReference type="NCBI Taxonomy" id="99822"/>
    <lineage>
        <taxon>Bacteria</taxon>
        <taxon>Bacillati</taxon>
        <taxon>Bacillota</taxon>
        <taxon>Bacilli</taxon>
        <taxon>Lactobacillales</taxon>
        <taxon>Streptococcaceae</taxon>
        <taxon>Streptococcus</taxon>
    </lineage>
</organism>
<dbReference type="SUPFAM" id="SSF52540">
    <property type="entry name" value="P-loop containing nucleoside triphosphate hydrolases"/>
    <property type="match status" value="1"/>
</dbReference>
<dbReference type="AlphaFoldDB" id="A0A9X7S7I9"/>
<reference evidence="2 3" key="1">
    <citation type="submission" date="2018-10" db="EMBL/GenBank/DDBJ databases">
        <title>Comparative Genomics Analysis of the Streptococcus dysgalactiae subspecies dysgalactiae.</title>
        <authorList>
            <person name="Koh T.H."/>
            <person name="Abdul Rahman N."/>
            <person name="Sessions O.M."/>
        </authorList>
    </citation>
    <scope>NUCLEOTIDE SEQUENCE [LARGE SCALE GENOMIC DNA]</scope>
    <source>
        <strain evidence="2 3">DB60705-15</strain>
    </source>
</reference>
<sequence>MECFVPKQDVVDSINYFKELPLDTDDNLFLYLMAKQAGISMTFPVTFMTSKLSEQQKKDYLQSIWMLAGLFDSTEVAEKNSLIFPNNFGRISFYQPGTAYQSVVGRIKDTIQKKNLVVPLYDDNESVLKLRRNYQEVLEENYLHGNKISLKHLSAWVFRFTKFEFESSPNEKQFTKVLEKHIRKMFRITKKDFLWLFDDDLSFNRITPAINGITGEEVRGQFEFSATKLPDISAMTGSSDVQISFVSKDVTEQYLALNGDNPSDKDIISTLLDKKQIVLTGVPGVGKSRYTNLLKDDPMFKGRTEVVQFHANYSYEDFIGSETLESKDGATQVKTKMGIFLEFIEKIKADNNSENKYLFIIDELNRGNIAEIFGETILTLDRDYTVRLTKEIAGVTSLKIPDNLYIVGTMNTSDRNIAFLDLAIRRRFGFVNLYPNYDFLSETIELDDIDLGNVLKIINQRILETLGDSELLLGQSYFIPGKEANNKWSMDSFKNQFNFVLLPTLKEYSFNDSNAINAIIGENLADSLQDVDEFAEAFIAEFSM</sequence>
<dbReference type="PANTHER" id="PTHR37291:SF1">
    <property type="entry name" value="TYPE IV METHYL-DIRECTED RESTRICTION ENZYME ECOKMCRB SUBUNIT"/>
    <property type="match status" value="1"/>
</dbReference>
<dbReference type="REBASE" id="375246">
    <property type="entry name" value="Sdy70515McrBC2P"/>
</dbReference>
<name>A0A9X7S7I9_STRDY</name>
<dbReference type="GO" id="GO:0005524">
    <property type="term" value="F:ATP binding"/>
    <property type="evidence" value="ECO:0007669"/>
    <property type="project" value="InterPro"/>
</dbReference>
<dbReference type="PANTHER" id="PTHR37291">
    <property type="entry name" value="5-METHYLCYTOSINE-SPECIFIC RESTRICTION ENZYME B"/>
    <property type="match status" value="1"/>
</dbReference>
<dbReference type="InterPro" id="IPR052934">
    <property type="entry name" value="Methyl-DNA_Rec/Restrict_Enz"/>
</dbReference>
<protein>
    <recommendedName>
        <fullName evidence="1">ATPase dynein-related AAA domain-containing protein</fullName>
    </recommendedName>
</protein>
<dbReference type="InterPro" id="IPR011704">
    <property type="entry name" value="ATPase_dyneun-rel_AAA"/>
</dbReference>
<dbReference type="EMBL" id="CP033165">
    <property type="protein sequence ID" value="QGH02315.1"/>
    <property type="molecule type" value="Genomic_DNA"/>
</dbReference>
<gene>
    <name evidence="2" type="ORF">EA457_07065</name>
</gene>
<evidence type="ECO:0000313" key="3">
    <source>
        <dbReference type="Proteomes" id="UP000347383"/>
    </source>
</evidence>
<dbReference type="GO" id="GO:0016887">
    <property type="term" value="F:ATP hydrolysis activity"/>
    <property type="evidence" value="ECO:0007669"/>
    <property type="project" value="InterPro"/>
</dbReference>
<proteinExistence type="predicted"/>
<dbReference type="RefSeq" id="WP_155778559.1">
    <property type="nucleotide sequence ID" value="NZ_CP033165.1"/>
</dbReference>
<evidence type="ECO:0000259" key="1">
    <source>
        <dbReference type="Pfam" id="PF07728"/>
    </source>
</evidence>
<dbReference type="Proteomes" id="UP000347383">
    <property type="component" value="Chromosome"/>
</dbReference>
<accession>A0A9X7S7I9</accession>
<dbReference type="Pfam" id="PF07728">
    <property type="entry name" value="AAA_5"/>
    <property type="match status" value="1"/>
</dbReference>